<accession>K2GWJ1</accession>
<feature type="transmembrane region" description="Helical" evidence="1">
    <location>
        <begin position="12"/>
        <end position="37"/>
    </location>
</feature>
<organism evidence="2">
    <name type="scientific">uncultured bacterium</name>
    <name type="common">gcode 4</name>
    <dbReference type="NCBI Taxonomy" id="1234023"/>
    <lineage>
        <taxon>Bacteria</taxon>
        <taxon>environmental samples</taxon>
    </lineage>
</organism>
<name>K2GWJ1_9BACT</name>
<dbReference type="AlphaFoldDB" id="K2GWJ1"/>
<evidence type="ECO:0000256" key="1">
    <source>
        <dbReference type="SAM" id="Phobius"/>
    </source>
</evidence>
<gene>
    <name evidence="2" type="ORF">ACD_3C00170G0001</name>
</gene>
<dbReference type="EMBL" id="AMFJ01000444">
    <property type="protein sequence ID" value="EKE27685.1"/>
    <property type="molecule type" value="Genomic_DNA"/>
</dbReference>
<protein>
    <submittedName>
        <fullName evidence="2">Uncharacterized protein</fullName>
    </submittedName>
</protein>
<proteinExistence type="predicted"/>
<keyword evidence="1" id="KW-0472">Membrane</keyword>
<keyword evidence="1" id="KW-1133">Transmembrane helix</keyword>
<sequence>MEEKPYTFFRAILNLLIWAGGLSLFCAFVILYIFITIDSIKYLNEPMKIVSVVSFFISAYLLTGLVLYYLILRKKNLKYAKRQTVLWIFICFSDGVALTPYDNEMPKFIRVFDQFLLSLRVYWHSPQLKSVPQGRILTF</sequence>
<evidence type="ECO:0000313" key="2">
    <source>
        <dbReference type="EMBL" id="EKE27685.1"/>
    </source>
</evidence>
<comment type="caution">
    <text evidence="2">The sequence shown here is derived from an EMBL/GenBank/DDBJ whole genome shotgun (WGS) entry which is preliminary data.</text>
</comment>
<keyword evidence="1" id="KW-0812">Transmembrane</keyword>
<reference evidence="2" key="1">
    <citation type="journal article" date="2012" name="Science">
        <title>Fermentation, hydrogen, and sulfur metabolism in multiple uncultivated bacterial phyla.</title>
        <authorList>
            <person name="Wrighton K.C."/>
            <person name="Thomas B.C."/>
            <person name="Sharon I."/>
            <person name="Miller C.S."/>
            <person name="Castelle C.J."/>
            <person name="VerBerkmoes N.C."/>
            <person name="Wilkins M.J."/>
            <person name="Hettich R.L."/>
            <person name="Lipton M.S."/>
            <person name="Williams K.H."/>
            <person name="Long P.E."/>
            <person name="Banfield J.F."/>
        </authorList>
    </citation>
    <scope>NUCLEOTIDE SEQUENCE [LARGE SCALE GENOMIC DNA]</scope>
</reference>
<feature type="transmembrane region" description="Helical" evidence="1">
    <location>
        <begin position="49"/>
        <end position="72"/>
    </location>
</feature>